<dbReference type="EMBL" id="SNXY01000009">
    <property type="protein sequence ID" value="TDP83240.1"/>
    <property type="molecule type" value="Genomic_DNA"/>
</dbReference>
<dbReference type="GO" id="GO:0006979">
    <property type="term" value="P:response to oxidative stress"/>
    <property type="evidence" value="ECO:0007669"/>
    <property type="project" value="InterPro"/>
</dbReference>
<dbReference type="RefSeq" id="WP_126538015.1">
    <property type="nucleotide sequence ID" value="NZ_BSPM01000009.1"/>
</dbReference>
<dbReference type="Gene3D" id="2.170.150.20">
    <property type="entry name" value="Peptide methionine sulfoxide reductase"/>
    <property type="match status" value="1"/>
</dbReference>
<dbReference type="PANTHER" id="PTHR10173:SF52">
    <property type="entry name" value="METHIONINE-R-SULFOXIDE REDUCTASE B1"/>
    <property type="match status" value="1"/>
</dbReference>
<keyword evidence="5" id="KW-0862">Zinc</keyword>
<reference evidence="10 11" key="1">
    <citation type="submission" date="2019-03" db="EMBL/GenBank/DDBJ databases">
        <title>Genomic Encyclopedia of Type Strains, Phase IV (KMG-IV): sequencing the most valuable type-strain genomes for metagenomic binning, comparative biology and taxonomic classification.</title>
        <authorList>
            <person name="Goeker M."/>
        </authorList>
    </citation>
    <scope>NUCLEOTIDE SEQUENCE [LARGE SCALE GENOMIC DNA]</scope>
    <source>
        <strain evidence="10 11">DSM 102969</strain>
    </source>
</reference>
<dbReference type="PANTHER" id="PTHR10173">
    <property type="entry name" value="METHIONINE SULFOXIDE REDUCTASE"/>
    <property type="match status" value="1"/>
</dbReference>
<gene>
    <name evidence="10" type="ORF">EDD54_3199</name>
</gene>
<feature type="domain" description="MsrB" evidence="9">
    <location>
        <begin position="14"/>
        <end position="136"/>
    </location>
</feature>
<keyword evidence="11" id="KW-1185">Reference proteome</keyword>
<comment type="caution">
    <text evidence="10">The sequence shown here is derived from an EMBL/GenBank/DDBJ whole genome shotgun (WGS) entry which is preliminary data.</text>
</comment>
<dbReference type="GO" id="GO:0033743">
    <property type="term" value="F:peptide-methionine (R)-S-oxide reductase activity"/>
    <property type="evidence" value="ECO:0007669"/>
    <property type="project" value="UniProtKB-EC"/>
</dbReference>
<evidence type="ECO:0000313" key="11">
    <source>
        <dbReference type="Proteomes" id="UP000294547"/>
    </source>
</evidence>
<dbReference type="SUPFAM" id="SSF51316">
    <property type="entry name" value="Mss4-like"/>
    <property type="match status" value="1"/>
</dbReference>
<comment type="catalytic activity">
    <reaction evidence="7">
        <text>L-methionyl-[protein] + [thioredoxin]-disulfide + H2O = L-methionyl-(R)-S-oxide-[protein] + [thioredoxin]-dithiol</text>
        <dbReference type="Rhea" id="RHEA:24164"/>
        <dbReference type="Rhea" id="RHEA-COMP:10698"/>
        <dbReference type="Rhea" id="RHEA-COMP:10700"/>
        <dbReference type="Rhea" id="RHEA-COMP:12313"/>
        <dbReference type="Rhea" id="RHEA-COMP:12314"/>
        <dbReference type="ChEBI" id="CHEBI:15377"/>
        <dbReference type="ChEBI" id="CHEBI:16044"/>
        <dbReference type="ChEBI" id="CHEBI:29950"/>
        <dbReference type="ChEBI" id="CHEBI:45764"/>
        <dbReference type="ChEBI" id="CHEBI:50058"/>
        <dbReference type="EC" id="1.8.4.12"/>
    </reaction>
</comment>
<evidence type="ECO:0000313" key="10">
    <source>
        <dbReference type="EMBL" id="TDP83240.1"/>
    </source>
</evidence>
<evidence type="ECO:0000256" key="5">
    <source>
        <dbReference type="ARBA" id="ARBA00022833"/>
    </source>
</evidence>
<dbReference type="FunFam" id="2.170.150.20:FF:000001">
    <property type="entry name" value="Peptide methionine sulfoxide reductase MsrB"/>
    <property type="match status" value="1"/>
</dbReference>
<protein>
    <recommendedName>
        <fullName evidence="3">peptide-methionine (R)-S-oxide reductase</fullName>
        <ecNumber evidence="3">1.8.4.12</ecNumber>
    </recommendedName>
</protein>
<evidence type="ECO:0000256" key="2">
    <source>
        <dbReference type="ARBA" id="ARBA00007174"/>
    </source>
</evidence>
<comment type="cofactor">
    <cofactor evidence="1">
        <name>Zn(2+)</name>
        <dbReference type="ChEBI" id="CHEBI:29105"/>
    </cofactor>
</comment>
<dbReference type="OrthoDB" id="9785497at2"/>
<dbReference type="GO" id="GO:0046872">
    <property type="term" value="F:metal ion binding"/>
    <property type="evidence" value="ECO:0007669"/>
    <property type="project" value="UniProtKB-KW"/>
</dbReference>
<evidence type="ECO:0000256" key="6">
    <source>
        <dbReference type="ARBA" id="ARBA00023002"/>
    </source>
</evidence>
<proteinExistence type="inferred from homology"/>
<dbReference type="Proteomes" id="UP000294547">
    <property type="component" value="Unassembled WGS sequence"/>
</dbReference>
<dbReference type="InterPro" id="IPR011057">
    <property type="entry name" value="Mss4-like_sf"/>
</dbReference>
<dbReference type="GO" id="GO:0030091">
    <property type="term" value="P:protein repair"/>
    <property type="evidence" value="ECO:0007669"/>
    <property type="project" value="InterPro"/>
</dbReference>
<dbReference type="GO" id="GO:0005737">
    <property type="term" value="C:cytoplasm"/>
    <property type="evidence" value="ECO:0007669"/>
    <property type="project" value="TreeGrafter"/>
</dbReference>
<keyword evidence="4" id="KW-0479">Metal-binding</keyword>
<keyword evidence="6" id="KW-0560">Oxidoreductase</keyword>
<evidence type="ECO:0000256" key="7">
    <source>
        <dbReference type="ARBA" id="ARBA00048488"/>
    </source>
</evidence>
<dbReference type="Pfam" id="PF01641">
    <property type="entry name" value="SelR"/>
    <property type="match status" value="1"/>
</dbReference>
<organism evidence="10 11">
    <name type="scientific">Oharaeibacter diazotrophicus</name>
    <dbReference type="NCBI Taxonomy" id="1920512"/>
    <lineage>
        <taxon>Bacteria</taxon>
        <taxon>Pseudomonadati</taxon>
        <taxon>Pseudomonadota</taxon>
        <taxon>Alphaproteobacteria</taxon>
        <taxon>Hyphomicrobiales</taxon>
        <taxon>Pleomorphomonadaceae</taxon>
        <taxon>Oharaeibacter</taxon>
    </lineage>
</organism>
<dbReference type="InterPro" id="IPR002579">
    <property type="entry name" value="Met_Sox_Rdtase_MsrB_dom"/>
</dbReference>
<feature type="region of interest" description="Disordered" evidence="8">
    <location>
        <begin position="1"/>
        <end position="20"/>
    </location>
</feature>
<accession>A0A4R6RAV4</accession>
<evidence type="ECO:0000256" key="8">
    <source>
        <dbReference type="SAM" id="MobiDB-lite"/>
    </source>
</evidence>
<dbReference type="EC" id="1.8.4.12" evidence="3"/>
<dbReference type="InterPro" id="IPR028427">
    <property type="entry name" value="Met_Sox_Rdtase_MsrB"/>
</dbReference>
<evidence type="ECO:0000256" key="1">
    <source>
        <dbReference type="ARBA" id="ARBA00001947"/>
    </source>
</evidence>
<name>A0A4R6RAV4_9HYPH</name>
<evidence type="ECO:0000259" key="9">
    <source>
        <dbReference type="PROSITE" id="PS51790"/>
    </source>
</evidence>
<sequence length="141" mass="15686">MAENENPAPETMSDREWRETLTPEQYRVMRGHGTERAFTGPYWDDHRPGTYLCAACGEALFDAATKYDSGSGWPSFWQPLAEEVVGLSEDNKLAMRRVEVHCARCGGHLGHVFPDGPRPTGLRYCMNGTALKLRLPDGSIG</sequence>
<evidence type="ECO:0000256" key="3">
    <source>
        <dbReference type="ARBA" id="ARBA00012499"/>
    </source>
</evidence>
<comment type="similarity">
    <text evidence="2">Belongs to the MsrB Met sulfoxide reductase family.</text>
</comment>
<dbReference type="AlphaFoldDB" id="A0A4R6RAV4"/>
<evidence type="ECO:0000256" key="4">
    <source>
        <dbReference type="ARBA" id="ARBA00022723"/>
    </source>
</evidence>
<dbReference type="PROSITE" id="PS51790">
    <property type="entry name" value="MSRB"/>
    <property type="match status" value="1"/>
</dbReference>
<dbReference type="NCBIfam" id="TIGR00357">
    <property type="entry name" value="peptide-methionine (R)-S-oxide reductase MsrB"/>
    <property type="match status" value="1"/>
</dbReference>